<organism evidence="5 6">
    <name type="scientific">Varroa destructor</name>
    <name type="common">Honeybee mite</name>
    <dbReference type="NCBI Taxonomy" id="109461"/>
    <lineage>
        <taxon>Eukaryota</taxon>
        <taxon>Metazoa</taxon>
        <taxon>Ecdysozoa</taxon>
        <taxon>Arthropoda</taxon>
        <taxon>Chelicerata</taxon>
        <taxon>Arachnida</taxon>
        <taxon>Acari</taxon>
        <taxon>Parasitiformes</taxon>
        <taxon>Mesostigmata</taxon>
        <taxon>Gamasina</taxon>
        <taxon>Dermanyssoidea</taxon>
        <taxon>Varroidae</taxon>
        <taxon>Varroa</taxon>
    </lineage>
</organism>
<dbReference type="RefSeq" id="XP_022645637.1">
    <property type="nucleotide sequence ID" value="XM_022789902.1"/>
</dbReference>
<evidence type="ECO:0000256" key="2">
    <source>
        <dbReference type="PROSITE-ProRule" id="PRU00176"/>
    </source>
</evidence>
<dbReference type="RefSeq" id="XP_022645638.1">
    <property type="nucleotide sequence ID" value="XM_022789903.1"/>
</dbReference>
<dbReference type="Gene3D" id="3.30.70.330">
    <property type="match status" value="2"/>
</dbReference>
<dbReference type="AlphaFoldDB" id="A0A7M7J211"/>
<feature type="domain" description="RRM" evidence="4">
    <location>
        <begin position="20"/>
        <end position="100"/>
    </location>
</feature>
<feature type="domain" description="RRM" evidence="4">
    <location>
        <begin position="181"/>
        <end position="258"/>
    </location>
</feature>
<dbReference type="RefSeq" id="XP_022645636.1">
    <property type="nucleotide sequence ID" value="XM_022789901.1"/>
</dbReference>
<dbReference type="GO" id="GO:0003729">
    <property type="term" value="F:mRNA binding"/>
    <property type="evidence" value="ECO:0007669"/>
    <property type="project" value="TreeGrafter"/>
</dbReference>
<evidence type="ECO:0000313" key="6">
    <source>
        <dbReference type="Proteomes" id="UP000594260"/>
    </source>
</evidence>
<dbReference type="Proteomes" id="UP000594260">
    <property type="component" value="Unplaced"/>
</dbReference>
<dbReference type="PROSITE" id="PS50102">
    <property type="entry name" value="RRM"/>
    <property type="match status" value="2"/>
</dbReference>
<dbReference type="InterPro" id="IPR012677">
    <property type="entry name" value="Nucleotide-bd_a/b_plait_sf"/>
</dbReference>
<evidence type="ECO:0000259" key="4">
    <source>
        <dbReference type="PROSITE" id="PS50102"/>
    </source>
</evidence>
<dbReference type="GO" id="GO:0005737">
    <property type="term" value="C:cytoplasm"/>
    <property type="evidence" value="ECO:0007669"/>
    <property type="project" value="TreeGrafter"/>
</dbReference>
<dbReference type="EnsemblMetazoa" id="XM_022789901">
    <property type="protein sequence ID" value="XP_022645636"/>
    <property type="gene ID" value="LOC111243797"/>
</dbReference>
<dbReference type="InterPro" id="IPR035979">
    <property type="entry name" value="RBD_domain_sf"/>
</dbReference>
<evidence type="ECO:0000256" key="3">
    <source>
        <dbReference type="SAM" id="MobiDB-lite"/>
    </source>
</evidence>
<feature type="region of interest" description="Disordered" evidence="3">
    <location>
        <begin position="399"/>
        <end position="434"/>
    </location>
</feature>
<feature type="compositionally biased region" description="Basic and acidic residues" evidence="3">
    <location>
        <begin position="113"/>
        <end position="134"/>
    </location>
</feature>
<proteinExistence type="predicted"/>
<dbReference type="PANTHER" id="PTHR23003:SF3">
    <property type="entry name" value="FI21236P1-RELATED"/>
    <property type="match status" value="1"/>
</dbReference>
<reference evidence="5" key="1">
    <citation type="submission" date="2021-01" db="UniProtKB">
        <authorList>
            <consortium name="EnsemblMetazoa"/>
        </authorList>
    </citation>
    <scope>IDENTIFICATION</scope>
</reference>
<feature type="region of interest" description="Disordered" evidence="3">
    <location>
        <begin position="105"/>
        <end position="155"/>
    </location>
</feature>
<dbReference type="PANTHER" id="PTHR23003">
    <property type="entry name" value="RNA RECOGNITION MOTIF RRM DOMAIN CONTAINING PROTEIN"/>
    <property type="match status" value="1"/>
</dbReference>
<accession>A0A7M7J211</accession>
<dbReference type="EnsemblMetazoa" id="XM_022789902">
    <property type="protein sequence ID" value="XP_022645637"/>
    <property type="gene ID" value="LOC111243797"/>
</dbReference>
<protein>
    <recommendedName>
        <fullName evidence="4">RRM domain-containing protein</fullName>
    </recommendedName>
</protein>
<dbReference type="InterPro" id="IPR050374">
    <property type="entry name" value="RRT5_SRSF_SR"/>
</dbReference>
<keyword evidence="6" id="KW-1185">Reference proteome</keyword>
<dbReference type="OMA" id="MINICRF"/>
<evidence type="ECO:0000256" key="1">
    <source>
        <dbReference type="ARBA" id="ARBA00022884"/>
    </source>
</evidence>
<dbReference type="KEGG" id="vde:111243797"/>
<keyword evidence="1 2" id="KW-0694">RNA-binding</keyword>
<evidence type="ECO:0000313" key="5">
    <source>
        <dbReference type="EnsemblMetazoa" id="XP_022645638"/>
    </source>
</evidence>
<name>A0A7M7J211_VARDE</name>
<dbReference type="EnsemblMetazoa" id="XM_022789903">
    <property type="protein sequence ID" value="XP_022645638"/>
    <property type="gene ID" value="LOC111243797"/>
</dbReference>
<feature type="compositionally biased region" description="Pro residues" evidence="3">
    <location>
        <begin position="296"/>
        <end position="308"/>
    </location>
</feature>
<dbReference type="Pfam" id="PF00076">
    <property type="entry name" value="RRM_1"/>
    <property type="match status" value="2"/>
</dbReference>
<feature type="compositionally biased region" description="Gly residues" evidence="3">
    <location>
        <begin position="399"/>
        <end position="424"/>
    </location>
</feature>
<dbReference type="InterPro" id="IPR000504">
    <property type="entry name" value="RRM_dom"/>
</dbReference>
<feature type="compositionally biased region" description="Gly residues" evidence="3">
    <location>
        <begin position="270"/>
        <end position="280"/>
    </location>
</feature>
<dbReference type="GeneID" id="111243797"/>
<feature type="region of interest" description="Disordered" evidence="3">
    <location>
        <begin position="257"/>
        <end position="308"/>
    </location>
</feature>
<dbReference type="GO" id="GO:1990904">
    <property type="term" value="C:ribonucleoprotein complex"/>
    <property type="evidence" value="ECO:0007669"/>
    <property type="project" value="TreeGrafter"/>
</dbReference>
<feature type="compositionally biased region" description="Gly residues" evidence="3">
    <location>
        <begin position="140"/>
        <end position="155"/>
    </location>
</feature>
<dbReference type="SUPFAM" id="SSF54928">
    <property type="entry name" value="RNA-binding domain, RBD"/>
    <property type="match status" value="2"/>
</dbReference>
<feature type="compositionally biased region" description="Basic and acidic residues" evidence="3">
    <location>
        <begin position="425"/>
        <end position="434"/>
    </location>
</feature>
<sequence>MSSHRDRSRSPIQIRAPCERRVYVANIPFDMKWTELKDLFKRECGENSVSFVRYFEDTDGKFRGCGIVEFKDSEATKRAIEKLHRYELNGRFLVVKEDYDVERDSTGRVVTRRQRDRDGGHRDRSPPRRERSPPSRDYGGHGGHGGHGGSGGPGTGGVSFNTYGLSPKFLDSLGIELPLSNKLFIANLDYKVTKSDLKRLFKLCGRVLEVELYVDKDGNSKGNATVELDHPIEAVQAISMLNRQVYHGRSLAIRMDRKENEEPKLPPGLEGVGKGLGPGGVPLRLPRDFPPVGSAPAPPPQPSVPTPAPVPPVTANANPMAGLAALGNPSGAALAALSTVLGSLAAGQTGGGLFPGANSMGGGPMGGGGPGGMGTGAGSMGGGQMGSMNQMGSSMGSGKYGNDGHGLGGGGHGGMGGANGGGKYGADDDTKWRY</sequence>
<dbReference type="GO" id="GO:0005634">
    <property type="term" value="C:nucleus"/>
    <property type="evidence" value="ECO:0007669"/>
    <property type="project" value="TreeGrafter"/>
</dbReference>
<dbReference type="SMART" id="SM00360">
    <property type="entry name" value="RRM"/>
    <property type="match status" value="2"/>
</dbReference>